<keyword evidence="5" id="KW-1185">Reference proteome</keyword>
<proteinExistence type="predicted"/>
<evidence type="ECO:0000256" key="1">
    <source>
        <dbReference type="SAM" id="MobiDB-lite"/>
    </source>
</evidence>
<evidence type="ECO:0000313" key="5">
    <source>
        <dbReference type="Proteomes" id="UP001501116"/>
    </source>
</evidence>
<protein>
    <recommendedName>
        <fullName evidence="3">DUF4333 domain-containing protein</fullName>
    </recommendedName>
</protein>
<dbReference type="RefSeq" id="WP_344414601.1">
    <property type="nucleotide sequence ID" value="NZ_BAAANN010000004.1"/>
</dbReference>
<organism evidence="4 5">
    <name type="scientific">Amycolatopsis minnesotensis</name>
    <dbReference type="NCBI Taxonomy" id="337894"/>
    <lineage>
        <taxon>Bacteria</taxon>
        <taxon>Bacillati</taxon>
        <taxon>Actinomycetota</taxon>
        <taxon>Actinomycetes</taxon>
        <taxon>Pseudonocardiales</taxon>
        <taxon>Pseudonocardiaceae</taxon>
        <taxon>Amycolatopsis</taxon>
    </lineage>
</organism>
<name>A0ABP5BNR3_9PSEU</name>
<comment type="caution">
    <text evidence="4">The sequence shown here is derived from an EMBL/GenBank/DDBJ whole genome shotgun (WGS) entry which is preliminary data.</text>
</comment>
<evidence type="ECO:0000256" key="2">
    <source>
        <dbReference type="SAM" id="Phobius"/>
    </source>
</evidence>
<feature type="domain" description="DUF4333" evidence="3">
    <location>
        <begin position="107"/>
        <end position="172"/>
    </location>
</feature>
<evidence type="ECO:0000313" key="4">
    <source>
        <dbReference type="EMBL" id="GAA1946779.1"/>
    </source>
</evidence>
<feature type="compositionally biased region" description="Pro residues" evidence="1">
    <location>
        <begin position="15"/>
        <end position="34"/>
    </location>
</feature>
<feature type="compositionally biased region" description="Low complexity" evidence="1">
    <location>
        <begin position="1"/>
        <end position="14"/>
    </location>
</feature>
<accession>A0ABP5BNR3</accession>
<sequence>MNQPPQQQPGWWQPPAQPRPQQPWSPGPASPPQGQPGQGYPGQPPAPPQAQPGYGGDFQPQTSGYGGFGAFNEGTGPSKPRSKKPFVIGGAVVLVLVLAGAALLIFNPFKSVLDQDSLNEGVTAVLHESYGEGDVRDVDCPSGESVSTGTSFTCSVTVAGASKTVSVRVLNDKPEYEVGAPK</sequence>
<dbReference type="Proteomes" id="UP001501116">
    <property type="component" value="Unassembled WGS sequence"/>
</dbReference>
<gene>
    <name evidence="4" type="ORF">GCM10009754_13550</name>
</gene>
<dbReference type="EMBL" id="BAAANN010000004">
    <property type="protein sequence ID" value="GAA1946779.1"/>
    <property type="molecule type" value="Genomic_DNA"/>
</dbReference>
<evidence type="ECO:0000259" key="3">
    <source>
        <dbReference type="Pfam" id="PF14230"/>
    </source>
</evidence>
<keyword evidence="2" id="KW-0812">Transmembrane</keyword>
<dbReference type="Pfam" id="PF14230">
    <property type="entry name" value="DUF4333"/>
    <property type="match status" value="1"/>
</dbReference>
<keyword evidence="2" id="KW-1133">Transmembrane helix</keyword>
<dbReference type="InterPro" id="IPR025637">
    <property type="entry name" value="DUF4333"/>
</dbReference>
<feature type="transmembrane region" description="Helical" evidence="2">
    <location>
        <begin position="86"/>
        <end position="106"/>
    </location>
</feature>
<reference evidence="5" key="1">
    <citation type="journal article" date="2019" name="Int. J. Syst. Evol. Microbiol.">
        <title>The Global Catalogue of Microorganisms (GCM) 10K type strain sequencing project: providing services to taxonomists for standard genome sequencing and annotation.</title>
        <authorList>
            <consortium name="The Broad Institute Genomics Platform"/>
            <consortium name="The Broad Institute Genome Sequencing Center for Infectious Disease"/>
            <person name="Wu L."/>
            <person name="Ma J."/>
        </authorList>
    </citation>
    <scope>NUCLEOTIDE SEQUENCE [LARGE SCALE GENOMIC DNA]</scope>
    <source>
        <strain evidence="5">JCM 14545</strain>
    </source>
</reference>
<keyword evidence="2" id="KW-0472">Membrane</keyword>
<feature type="region of interest" description="Disordered" evidence="1">
    <location>
        <begin position="1"/>
        <end position="81"/>
    </location>
</feature>